<name>A0A0G2I8I7_9EURO</name>
<dbReference type="VEuPathDB" id="FungiDB:EMCG_07679"/>
<dbReference type="AlphaFoldDB" id="A0A0G2I8I7"/>
<feature type="transmembrane region" description="Helical" evidence="8">
    <location>
        <begin position="429"/>
        <end position="455"/>
    </location>
</feature>
<evidence type="ECO:0000256" key="1">
    <source>
        <dbReference type="ARBA" id="ARBA00004141"/>
    </source>
</evidence>
<feature type="transmembrane region" description="Helical" evidence="8">
    <location>
        <begin position="343"/>
        <end position="364"/>
    </location>
</feature>
<proteinExistence type="inferred from homology"/>
<evidence type="ECO:0000256" key="5">
    <source>
        <dbReference type="ARBA" id="ARBA00023136"/>
    </source>
</evidence>
<dbReference type="InterPro" id="IPR036259">
    <property type="entry name" value="MFS_trans_sf"/>
</dbReference>
<feature type="transmembrane region" description="Helical" evidence="8">
    <location>
        <begin position="147"/>
        <end position="168"/>
    </location>
</feature>
<dbReference type="Pfam" id="PF07690">
    <property type="entry name" value="MFS_1"/>
    <property type="match status" value="1"/>
</dbReference>
<keyword evidence="5 8" id="KW-0472">Membrane</keyword>
<keyword evidence="3 8" id="KW-0812">Transmembrane</keyword>
<evidence type="ECO:0000259" key="9">
    <source>
        <dbReference type="PROSITE" id="PS50850"/>
    </source>
</evidence>
<evidence type="ECO:0000256" key="7">
    <source>
        <dbReference type="SAM" id="MobiDB-lite"/>
    </source>
</evidence>
<feature type="transmembrane region" description="Helical" evidence="8">
    <location>
        <begin position="315"/>
        <end position="336"/>
    </location>
</feature>
<evidence type="ECO:0000256" key="4">
    <source>
        <dbReference type="ARBA" id="ARBA00022989"/>
    </source>
</evidence>
<dbReference type="SUPFAM" id="SSF103473">
    <property type="entry name" value="MFS general substrate transporter"/>
    <property type="match status" value="1"/>
</dbReference>
<comment type="similarity">
    <text evidence="6">Belongs to the major facilitator superfamily. Allantoate permease family.</text>
</comment>
<feature type="transmembrane region" description="Helical" evidence="8">
    <location>
        <begin position="89"/>
        <end position="110"/>
    </location>
</feature>
<dbReference type="Gene3D" id="1.20.1250.20">
    <property type="entry name" value="MFS general substrate transporter like domains"/>
    <property type="match status" value="2"/>
</dbReference>
<feature type="transmembrane region" description="Helical" evidence="8">
    <location>
        <begin position="207"/>
        <end position="230"/>
    </location>
</feature>
<gene>
    <name evidence="10" type="ORF">EMCG_07679</name>
</gene>
<comment type="subcellular location">
    <subcellularLocation>
        <location evidence="1">Membrane</location>
        <topology evidence="1">Multi-pass membrane protein</topology>
    </subcellularLocation>
</comment>
<reference evidence="11" key="1">
    <citation type="journal article" date="2015" name="PLoS Genet.">
        <title>The dynamic genome and transcriptome of the human fungal pathogen Blastomyces and close relative Emmonsia.</title>
        <authorList>
            <person name="Munoz J.F."/>
            <person name="Gauthier G.M."/>
            <person name="Desjardins C.A."/>
            <person name="Gallo J.E."/>
            <person name="Holder J."/>
            <person name="Sullivan T.D."/>
            <person name="Marty A.J."/>
            <person name="Carmen J.C."/>
            <person name="Chen Z."/>
            <person name="Ding L."/>
            <person name="Gujja S."/>
            <person name="Magrini V."/>
            <person name="Misas E."/>
            <person name="Mitreva M."/>
            <person name="Priest M."/>
            <person name="Saif S."/>
            <person name="Whiston E.A."/>
            <person name="Young S."/>
            <person name="Zeng Q."/>
            <person name="Goldman W.E."/>
            <person name="Mardis E.R."/>
            <person name="Taylor J.W."/>
            <person name="McEwen J.G."/>
            <person name="Clay O.K."/>
            <person name="Klein B.S."/>
            <person name="Cuomo C.A."/>
        </authorList>
    </citation>
    <scope>NUCLEOTIDE SEQUENCE [LARGE SCALE GENOMIC DNA]</scope>
    <source>
        <strain evidence="11">UAMH 3008</strain>
    </source>
</reference>
<dbReference type="Proteomes" id="UP000034164">
    <property type="component" value="Unassembled WGS sequence"/>
</dbReference>
<dbReference type="InterPro" id="IPR020846">
    <property type="entry name" value="MFS_dom"/>
</dbReference>
<evidence type="ECO:0000256" key="3">
    <source>
        <dbReference type="ARBA" id="ARBA00022692"/>
    </source>
</evidence>
<sequence length="507" mass="56472">MAAVKNNSVTFAGNDANDPSSNMEPGTTRSDDSSLDLQLSIHVLNKIDRHILPLLFVTYNFNFMDKIILASASVFGIREDNHLVGSQYSWVSSVFYFGYLFWAYPTSILIQKLPVGRYVSLNAFFWGAVVALTAACTNFGGLITVRFLLGVAEGTISPAFVYITSMWWTREEIPARCGIWFAGNSLGGLLSNFLAFGIGHIKQPLAAWQWLFIVLGVATFLWGFFLLFLLPDTIASCKFLTEREKRHAVKRVTVAGTGKARHEWKQEQMIECLKDPKTYMFLSISILTQIPNGGTQNFGNLVLKGFGFTPLETTLITTPASVISICTILLTGWLSGKYQNGTTYLICGIVAFPVAGSAIIYSNVSKGAKLFGYYLLSTGPAVLPLAMSLVAVNYKGSTKKMTMTALLFIVYCAGNIAGPQFFISAEAPHYFTAFLTILICYALVVLAALTLRFYLRWINMKRSRMEREPVVEPESHRCDKAHSSSLEEEEEEEEITDLYTRGFRYRM</sequence>
<feature type="transmembrane region" description="Helical" evidence="8">
    <location>
        <begin position="370"/>
        <end position="392"/>
    </location>
</feature>
<organism evidence="10 11">
    <name type="scientific">[Emmonsia] crescens</name>
    <dbReference type="NCBI Taxonomy" id="73230"/>
    <lineage>
        <taxon>Eukaryota</taxon>
        <taxon>Fungi</taxon>
        <taxon>Dikarya</taxon>
        <taxon>Ascomycota</taxon>
        <taxon>Pezizomycotina</taxon>
        <taxon>Eurotiomycetes</taxon>
        <taxon>Eurotiomycetidae</taxon>
        <taxon>Onygenales</taxon>
        <taxon>Ajellomycetaceae</taxon>
        <taxon>Emergomyces</taxon>
    </lineage>
</organism>
<dbReference type="InterPro" id="IPR011701">
    <property type="entry name" value="MFS"/>
</dbReference>
<dbReference type="GO" id="GO:0022857">
    <property type="term" value="F:transmembrane transporter activity"/>
    <property type="evidence" value="ECO:0007669"/>
    <property type="project" value="InterPro"/>
</dbReference>
<feature type="compositionally biased region" description="Polar residues" evidence="7">
    <location>
        <begin position="1"/>
        <end position="28"/>
    </location>
</feature>
<evidence type="ECO:0000256" key="8">
    <source>
        <dbReference type="SAM" id="Phobius"/>
    </source>
</evidence>
<feature type="region of interest" description="Disordered" evidence="7">
    <location>
        <begin position="1"/>
        <end position="32"/>
    </location>
</feature>
<accession>A0A0G2I8I7</accession>
<feature type="transmembrane region" description="Helical" evidence="8">
    <location>
        <begin position="122"/>
        <end position="141"/>
    </location>
</feature>
<dbReference type="PANTHER" id="PTHR43791">
    <property type="entry name" value="PERMEASE-RELATED"/>
    <property type="match status" value="1"/>
</dbReference>
<feature type="transmembrane region" description="Helical" evidence="8">
    <location>
        <begin position="180"/>
        <end position="201"/>
    </location>
</feature>
<feature type="transmembrane region" description="Helical" evidence="8">
    <location>
        <begin position="404"/>
        <end position="423"/>
    </location>
</feature>
<evidence type="ECO:0000313" key="10">
    <source>
        <dbReference type="EMBL" id="KKZ66565.1"/>
    </source>
</evidence>
<dbReference type="PANTHER" id="PTHR43791:SF10">
    <property type="entry name" value="MAJOR FACILITATOR SUPERFAMILY (MFS) PROFILE DOMAIN-CONTAINING PROTEIN"/>
    <property type="match status" value="1"/>
</dbReference>
<feature type="domain" description="Major facilitator superfamily (MFS) profile" evidence="9">
    <location>
        <begin position="51"/>
        <end position="459"/>
    </location>
</feature>
<dbReference type="GO" id="GO:0016020">
    <property type="term" value="C:membrane"/>
    <property type="evidence" value="ECO:0007669"/>
    <property type="project" value="UniProtKB-SubCell"/>
</dbReference>
<protein>
    <recommendedName>
        <fullName evidence="9">Major facilitator superfamily (MFS) profile domain-containing protein</fullName>
    </recommendedName>
</protein>
<feature type="region of interest" description="Disordered" evidence="7">
    <location>
        <begin position="469"/>
        <end position="494"/>
    </location>
</feature>
<evidence type="ECO:0000256" key="6">
    <source>
        <dbReference type="ARBA" id="ARBA00037968"/>
    </source>
</evidence>
<keyword evidence="2" id="KW-0813">Transport</keyword>
<dbReference type="OrthoDB" id="6730379at2759"/>
<keyword evidence="4 8" id="KW-1133">Transmembrane helix</keyword>
<dbReference type="EMBL" id="LCZI01000449">
    <property type="protein sequence ID" value="KKZ66565.1"/>
    <property type="molecule type" value="Genomic_DNA"/>
</dbReference>
<dbReference type="FunFam" id="1.20.1250.20:FF:000064">
    <property type="entry name" value="MFS allantoate transporter"/>
    <property type="match status" value="1"/>
</dbReference>
<evidence type="ECO:0000313" key="11">
    <source>
        <dbReference type="Proteomes" id="UP000034164"/>
    </source>
</evidence>
<dbReference type="PROSITE" id="PS50850">
    <property type="entry name" value="MFS"/>
    <property type="match status" value="1"/>
</dbReference>
<feature type="compositionally biased region" description="Basic and acidic residues" evidence="7">
    <location>
        <begin position="469"/>
        <end position="482"/>
    </location>
</feature>
<evidence type="ECO:0000256" key="2">
    <source>
        <dbReference type="ARBA" id="ARBA00022448"/>
    </source>
</evidence>
<comment type="caution">
    <text evidence="10">The sequence shown here is derived from an EMBL/GenBank/DDBJ whole genome shotgun (WGS) entry which is preliminary data.</text>
</comment>